<organism evidence="1 2">
    <name type="scientific">Hymenobacter armeniacus</name>
    <dbReference type="NCBI Taxonomy" id="2771358"/>
    <lineage>
        <taxon>Bacteria</taxon>
        <taxon>Pseudomonadati</taxon>
        <taxon>Bacteroidota</taxon>
        <taxon>Cytophagia</taxon>
        <taxon>Cytophagales</taxon>
        <taxon>Hymenobacteraceae</taxon>
        <taxon>Hymenobacter</taxon>
    </lineage>
</organism>
<dbReference type="EMBL" id="JACXAC010000002">
    <property type="protein sequence ID" value="MBD2721694.1"/>
    <property type="molecule type" value="Genomic_DNA"/>
</dbReference>
<keyword evidence="2" id="KW-1185">Reference proteome</keyword>
<name>A0ABR8JUQ3_9BACT</name>
<dbReference type="RefSeq" id="WP_190922967.1">
    <property type="nucleotide sequence ID" value="NZ_JACXAC010000002.1"/>
</dbReference>
<protein>
    <submittedName>
        <fullName evidence="1">Uncharacterized protein</fullName>
    </submittedName>
</protein>
<sequence>MQGAYSTYFDNPFLALRMARPAYKAQAEYALRAGREAALGAAFAPLLAELETAIAGFDENLTDRNQPTAGGTDAFRQARAEWLLFVDDAMKDHVTPKLRKLPVYADFKKFGKSRLAELAQPELFTASQALVALYRAQQAALPAEVAAGAQARYAALVAADAARDARAATIADARLELADDRAAIARAQRRFKAQLELKYDDAEKVYSFFDFSAAKLPKAKKKAAAGPSPVQP</sequence>
<reference evidence="1 2" key="1">
    <citation type="submission" date="2020-09" db="EMBL/GenBank/DDBJ databases">
        <authorList>
            <person name="Kim M.K."/>
        </authorList>
    </citation>
    <scope>NUCLEOTIDE SEQUENCE [LARGE SCALE GENOMIC DNA]</scope>
    <source>
        <strain evidence="1 2">BT189</strain>
    </source>
</reference>
<accession>A0ABR8JUQ3</accession>
<evidence type="ECO:0000313" key="1">
    <source>
        <dbReference type="EMBL" id="MBD2721694.1"/>
    </source>
</evidence>
<gene>
    <name evidence="1" type="ORF">IC234_06100</name>
</gene>
<dbReference type="Proteomes" id="UP000606003">
    <property type="component" value="Unassembled WGS sequence"/>
</dbReference>
<proteinExistence type="predicted"/>
<comment type="caution">
    <text evidence="1">The sequence shown here is derived from an EMBL/GenBank/DDBJ whole genome shotgun (WGS) entry which is preliminary data.</text>
</comment>
<evidence type="ECO:0000313" key="2">
    <source>
        <dbReference type="Proteomes" id="UP000606003"/>
    </source>
</evidence>